<evidence type="ECO:0000313" key="9">
    <source>
        <dbReference type="EMBL" id="CAD8897912.1"/>
    </source>
</evidence>
<dbReference type="SMART" id="SM00811">
    <property type="entry name" value="Alpha_kinase"/>
    <property type="match status" value="1"/>
</dbReference>
<feature type="compositionally biased region" description="Basic and acidic residues" evidence="6">
    <location>
        <begin position="139"/>
        <end position="153"/>
    </location>
</feature>
<dbReference type="GO" id="GO:0004674">
    <property type="term" value="F:protein serine/threonine kinase activity"/>
    <property type="evidence" value="ECO:0007669"/>
    <property type="project" value="UniProtKB-KW"/>
</dbReference>
<keyword evidence="4" id="KW-0418">Kinase</keyword>
<dbReference type="PANTHER" id="PTHR45992:SF11">
    <property type="entry name" value="ALPHA-TYPE PROTEIN KINASE DOMAIN-CONTAINING PROTEIN"/>
    <property type="match status" value="1"/>
</dbReference>
<evidence type="ECO:0000313" key="8">
    <source>
        <dbReference type="EMBL" id="CAD8897911.1"/>
    </source>
</evidence>
<keyword evidence="3" id="KW-0547">Nucleotide-binding</keyword>
<accession>A0A6U5L0N5</accession>
<feature type="domain" description="Alpha-type protein kinase" evidence="7">
    <location>
        <begin position="982"/>
        <end position="1269"/>
    </location>
</feature>
<evidence type="ECO:0000259" key="7">
    <source>
        <dbReference type="PROSITE" id="PS51158"/>
    </source>
</evidence>
<gene>
    <name evidence="8" type="ORF">CHYS00102_LOCUS25125</name>
    <name evidence="9" type="ORF">CHYS00102_LOCUS25126</name>
</gene>
<dbReference type="SUPFAM" id="SSF56112">
    <property type="entry name" value="Protein kinase-like (PK-like)"/>
    <property type="match status" value="1"/>
</dbReference>
<evidence type="ECO:0000256" key="4">
    <source>
        <dbReference type="ARBA" id="ARBA00022777"/>
    </source>
</evidence>
<dbReference type="Gene3D" id="3.20.200.10">
    <property type="entry name" value="MHCK/EF2 kinase"/>
    <property type="match status" value="1"/>
</dbReference>
<dbReference type="InterPro" id="IPR011009">
    <property type="entry name" value="Kinase-like_dom_sf"/>
</dbReference>
<dbReference type="PROSITE" id="PS51158">
    <property type="entry name" value="ALPHA_KINASE"/>
    <property type="match status" value="1"/>
</dbReference>
<dbReference type="Pfam" id="PF02816">
    <property type="entry name" value="Alpha_kinase"/>
    <property type="match status" value="1"/>
</dbReference>
<evidence type="ECO:0000256" key="1">
    <source>
        <dbReference type="ARBA" id="ARBA00022527"/>
    </source>
</evidence>
<evidence type="ECO:0000256" key="5">
    <source>
        <dbReference type="ARBA" id="ARBA00022840"/>
    </source>
</evidence>
<dbReference type="InterPro" id="IPR004166">
    <property type="entry name" value="a-kinase_dom"/>
</dbReference>
<feature type="region of interest" description="Disordered" evidence="6">
    <location>
        <begin position="562"/>
        <end position="604"/>
    </location>
</feature>
<feature type="compositionally biased region" description="Acidic residues" evidence="6">
    <location>
        <begin position="575"/>
        <end position="592"/>
    </location>
</feature>
<reference evidence="9" key="1">
    <citation type="submission" date="2021-01" db="EMBL/GenBank/DDBJ databases">
        <authorList>
            <person name="Corre E."/>
            <person name="Pelletier E."/>
            <person name="Niang G."/>
            <person name="Scheremetjew M."/>
            <person name="Finn R."/>
            <person name="Kale V."/>
            <person name="Holt S."/>
            <person name="Cochrane G."/>
            <person name="Meng A."/>
            <person name="Brown T."/>
            <person name="Cohen L."/>
        </authorList>
    </citation>
    <scope>NUCLEOTIDE SEQUENCE</scope>
    <source>
        <strain evidence="9">308</strain>
    </source>
</reference>
<feature type="compositionally biased region" description="Basic and acidic residues" evidence="6">
    <location>
        <begin position="754"/>
        <end position="764"/>
    </location>
</feature>
<protein>
    <recommendedName>
        <fullName evidence="7">Alpha-type protein kinase domain-containing protein</fullName>
    </recommendedName>
</protein>
<proteinExistence type="predicted"/>
<evidence type="ECO:0000256" key="6">
    <source>
        <dbReference type="SAM" id="MobiDB-lite"/>
    </source>
</evidence>
<dbReference type="EMBL" id="HBFR01034406">
    <property type="protein sequence ID" value="CAD8897912.1"/>
    <property type="molecule type" value="Transcribed_RNA"/>
</dbReference>
<keyword evidence="5" id="KW-0067">ATP-binding</keyword>
<keyword evidence="1" id="KW-0723">Serine/threonine-protein kinase</keyword>
<dbReference type="InterPro" id="IPR051852">
    <property type="entry name" value="Alpha-type_PK"/>
</dbReference>
<feature type="region of interest" description="Disordered" evidence="6">
    <location>
        <begin position="134"/>
        <end position="166"/>
    </location>
</feature>
<feature type="region of interest" description="Disordered" evidence="6">
    <location>
        <begin position="637"/>
        <end position="658"/>
    </location>
</feature>
<keyword evidence="2" id="KW-0808">Transferase</keyword>
<evidence type="ECO:0000256" key="2">
    <source>
        <dbReference type="ARBA" id="ARBA00022679"/>
    </source>
</evidence>
<dbReference type="EMBL" id="HBFR01034405">
    <property type="protein sequence ID" value="CAD8897911.1"/>
    <property type="molecule type" value="Transcribed_RNA"/>
</dbReference>
<feature type="region of interest" description="Disordered" evidence="6">
    <location>
        <begin position="746"/>
        <end position="771"/>
    </location>
</feature>
<evidence type="ECO:0000256" key="3">
    <source>
        <dbReference type="ARBA" id="ARBA00022741"/>
    </source>
</evidence>
<name>A0A6U5L0N5_9STRA</name>
<dbReference type="GO" id="GO:0005524">
    <property type="term" value="F:ATP binding"/>
    <property type="evidence" value="ECO:0007669"/>
    <property type="project" value="UniProtKB-KW"/>
</dbReference>
<organism evidence="9">
    <name type="scientific">Corethron hystrix</name>
    <dbReference type="NCBI Taxonomy" id="216773"/>
    <lineage>
        <taxon>Eukaryota</taxon>
        <taxon>Sar</taxon>
        <taxon>Stramenopiles</taxon>
        <taxon>Ochrophyta</taxon>
        <taxon>Bacillariophyta</taxon>
        <taxon>Coscinodiscophyceae</taxon>
        <taxon>Corethrophycidae</taxon>
        <taxon>Corethrales</taxon>
        <taxon>Corethraceae</taxon>
        <taxon>Corethron</taxon>
    </lineage>
</organism>
<dbReference type="PANTHER" id="PTHR45992">
    <property type="entry name" value="EUKARYOTIC ELONGATION FACTOR 2 KINASE-RELATED"/>
    <property type="match status" value="1"/>
</dbReference>
<sequence>MSSVCSSSCVSSPITPVDLRQQHAESSGVNMSRDYGKGLMDEVGADNESLDENIMNRMANLDALDAPLFDDNILMKGHSSKLGVGDMIHPPPPVSPKRGRSLRGQVYQRPSNVSLETIGQLGPMNKNIADFSLGQQQEKQQHEQETFPREKRTPLYNDSHSSVPPSTVTPLVNTAMPSNQLGGNVGGPGTSAMHMPRSIESSSHRISLSTRHPSNLNFKRAIQQYNSQHSSLPFCDKNESTVVRSLSKLRGPARYQYVETDIGLGYLVDDWGPRGTDEEEVVIGCWAVPYGSIGASVKTMEALVKHRCHGSDPDEDPNGDTSVSSAVDKQQRLDLFLENEEQRLQAQADHEIQARKVREHLVQTVAAGSLEQGSTSLLLPLVVRSHSVLILDVRSEAEMTVESRKNERSRRDIWGCHDRSDALWLGTVLEFVARRIDNSMGRGAMMEWEMDRLHEEPEFGSSQNSQKRQSGERRARCGVDLLSVVIMGQSTSSSKLSEAATSSTQGAKVGSFIEAGGTEVTFDTLMPEAVEGATVLLAYEPISWSLYGRLADMRDAACPKEELPKATGVNSSSDNDYDIYDDGDESDEEEGINEGQSEEQIPVSCWTPQASKSLLAIPESVRSQMASTGGFSALGLSNRALMNSPPPPPPPKPRPDLIRPLLPSLRLAEQILARHDSHSGTLDAVAVVIASCGKHTDGVLPRSRGRKEAKGKSAGSEVMRNGAVVLEDLVGRGVALMGGSKKIGLLTSSGQSKGSKDEVEHDVKQQQSKKLTPKEIEDAAIEIITNLAKRYGRRLVVGTIAVCPAAPVVPGGVLGEQGVTFLCSIDDSLANSRLGGTRCAPSSQTLSGSMTSKKSLLSCHGGSLEETKGQDSENFSLLSHLADLAASFGCAGQFHRPPPTATDIGNAFATLEMALSDLQLETCVESLNSTLLSSIPSESMWTRPVRTVTREPCRLGHAPIPMAVENTISAFFPGDCYHIFCYPNLSRKIWDIETAQFVNVPLQFFPTAGGVAFKRAAFGENSRGYVHRCFEVAADGRTVVGSSLVAKEDRFVPQSVGQQGVVDYALMHCIEQTEAEGLARIFNRHLDGMTFLDPTVARISFVECSVYQLSNATGQTTVSVLVEPKLNPAKLNQFTVRKKSPPLDDDIVEEVERRIDSFDPWNVSLPERGSYLSVSPIEVAECFSHFTYVHSLGKSFVCDLQGEYDADSSMFRLTDPTIYSYEVPKASSGKRAMAFQNVDRNKRALNDFFHSHECGPLCRHVLKEYLKPPPKIPEGTNANRGSAPKKCGWEGRGEGVEDYFPTCVPVSTGGRGGFYNKWIPSLKIPRSFESASSSLAKMLSRGMDDASAVKEVTLDTLQSMCGPGDIR</sequence>